<name>A0AAN7WHD6_9PEZI</name>
<dbReference type="SUPFAM" id="SSF81631">
    <property type="entry name" value="PAP/OAS1 substrate-binding domain"/>
    <property type="match status" value="1"/>
</dbReference>
<evidence type="ECO:0000259" key="1">
    <source>
        <dbReference type="Pfam" id="PF04457"/>
    </source>
</evidence>
<dbReference type="AlphaFoldDB" id="A0AAN7WHD6"/>
<accession>A0AAN7WHD6</accession>
<evidence type="ECO:0000313" key="3">
    <source>
        <dbReference type="Proteomes" id="UP001310594"/>
    </source>
</evidence>
<dbReference type="EMBL" id="JAVRQU010000003">
    <property type="protein sequence ID" value="KAK5705112.1"/>
    <property type="molecule type" value="Genomic_DNA"/>
</dbReference>
<proteinExistence type="predicted"/>
<dbReference type="Gene3D" id="1.10.1410.10">
    <property type="match status" value="1"/>
</dbReference>
<comment type="caution">
    <text evidence="2">The sequence shown here is derived from an EMBL/GenBank/DDBJ whole genome shotgun (WGS) entry which is preliminary data.</text>
</comment>
<dbReference type="Pfam" id="PF04457">
    <property type="entry name" value="MJ1316"/>
    <property type="match status" value="1"/>
</dbReference>
<dbReference type="Proteomes" id="UP001310594">
    <property type="component" value="Unassembled WGS sequence"/>
</dbReference>
<evidence type="ECO:0000313" key="2">
    <source>
        <dbReference type="EMBL" id="KAK5705112.1"/>
    </source>
</evidence>
<protein>
    <recommendedName>
        <fullName evidence="1">MJ1316 RNA cyclic group end recognition domain-containing protein</fullName>
    </recommendedName>
</protein>
<sequence>MAATDEIISASIRTFCETLHAHYVKLPILDESEPLPSMRPQRYIFSTSTLAAGIWLPGDDVHLVCITEDRKQIFWSIVAETLGLEGQETKECSPGVMKLAWSALGIEKAPQNTAVYLHYALLPPDFAIKDFARKDAVPNLLEIIRYPTSDRKTPYMRKHIELARRAVHITSTTQPHEVEFRSAYHQLHTWARSTGLLSQALGLLNGDTLLELLFRACEPCMTIENPSLLQTFFRDASTYLEAAGLRPHGISAFLQVLQHCDRIIVRHGGYECEGGVAALDLEHFTVGRGFDLFLDSYEDFLVLDLETWAKNPQARFQIQGEGFLEVIKHLCNGALSEMENGCDASTSPYRAWPYLVGEEGSKLCILGVCDGRVLATDEVDAAQTWLASCCEDKEGRIDAKAITKERARALFTAGLEPNDSLTTPTSTAQESASSSYLRPFSLIQSRLRWDPAHLSTPYEVGYEDRFDKSNLIWRSLEQWAKATEDEEFVPESRVRTVRRTEDKFVVWDREKRVDRTGGV</sequence>
<dbReference type="InterPro" id="IPR040459">
    <property type="entry name" value="MJ1316"/>
</dbReference>
<reference evidence="2" key="1">
    <citation type="submission" date="2023-08" db="EMBL/GenBank/DDBJ databases">
        <title>Black Yeasts Isolated from many extreme environments.</title>
        <authorList>
            <person name="Coleine C."/>
            <person name="Stajich J.E."/>
            <person name="Selbmann L."/>
        </authorList>
    </citation>
    <scope>NUCLEOTIDE SEQUENCE</scope>
    <source>
        <strain evidence="2">CCFEE 5810</strain>
    </source>
</reference>
<gene>
    <name evidence="2" type="ORF">LTR97_002227</name>
</gene>
<feature type="domain" description="MJ1316 RNA cyclic group end recognition" evidence="1">
    <location>
        <begin position="438"/>
        <end position="509"/>
    </location>
</feature>
<organism evidence="2 3">
    <name type="scientific">Elasticomyces elasticus</name>
    <dbReference type="NCBI Taxonomy" id="574655"/>
    <lineage>
        <taxon>Eukaryota</taxon>
        <taxon>Fungi</taxon>
        <taxon>Dikarya</taxon>
        <taxon>Ascomycota</taxon>
        <taxon>Pezizomycotina</taxon>
        <taxon>Dothideomycetes</taxon>
        <taxon>Dothideomycetidae</taxon>
        <taxon>Mycosphaerellales</taxon>
        <taxon>Teratosphaeriaceae</taxon>
        <taxon>Elasticomyces</taxon>
    </lineage>
</organism>